<dbReference type="KEGG" id="mcad:Pan265_27470"/>
<feature type="signal peptide" evidence="2">
    <location>
        <begin position="1"/>
        <end position="18"/>
    </location>
</feature>
<dbReference type="AlphaFoldDB" id="A0A518C0W9"/>
<evidence type="ECO:0000313" key="4">
    <source>
        <dbReference type="Proteomes" id="UP000320386"/>
    </source>
</evidence>
<feature type="region of interest" description="Disordered" evidence="1">
    <location>
        <begin position="104"/>
        <end position="181"/>
    </location>
</feature>
<proteinExistence type="predicted"/>
<dbReference type="RefSeq" id="WP_145447021.1">
    <property type="nucleotide sequence ID" value="NZ_CP036280.1"/>
</dbReference>
<evidence type="ECO:0000313" key="3">
    <source>
        <dbReference type="EMBL" id="QDU72871.1"/>
    </source>
</evidence>
<accession>A0A518C0W9</accession>
<feature type="compositionally biased region" description="Low complexity" evidence="1">
    <location>
        <begin position="39"/>
        <end position="48"/>
    </location>
</feature>
<reference evidence="3 4" key="1">
    <citation type="submission" date="2019-02" db="EMBL/GenBank/DDBJ databases">
        <title>Deep-cultivation of Planctomycetes and their phenomic and genomic characterization uncovers novel biology.</title>
        <authorList>
            <person name="Wiegand S."/>
            <person name="Jogler M."/>
            <person name="Boedeker C."/>
            <person name="Pinto D."/>
            <person name="Vollmers J."/>
            <person name="Rivas-Marin E."/>
            <person name="Kohn T."/>
            <person name="Peeters S.H."/>
            <person name="Heuer A."/>
            <person name="Rast P."/>
            <person name="Oberbeckmann S."/>
            <person name="Bunk B."/>
            <person name="Jeske O."/>
            <person name="Meyerdierks A."/>
            <person name="Storesund J.E."/>
            <person name="Kallscheuer N."/>
            <person name="Luecker S."/>
            <person name="Lage O.M."/>
            <person name="Pohl T."/>
            <person name="Merkel B.J."/>
            <person name="Hornburger P."/>
            <person name="Mueller R.-W."/>
            <person name="Bruemmer F."/>
            <person name="Labrenz M."/>
            <person name="Spormann A.M."/>
            <person name="Op den Camp H."/>
            <person name="Overmann J."/>
            <person name="Amann R."/>
            <person name="Jetten M.S.M."/>
            <person name="Mascher T."/>
            <person name="Medema M.H."/>
            <person name="Devos D.P."/>
            <person name="Kaster A.-K."/>
            <person name="Ovreas L."/>
            <person name="Rohde M."/>
            <person name="Galperin M.Y."/>
            <person name="Jogler C."/>
        </authorList>
    </citation>
    <scope>NUCLEOTIDE SEQUENCE [LARGE SCALE GENOMIC DNA]</scope>
    <source>
        <strain evidence="3 4">Pan265</strain>
    </source>
</reference>
<evidence type="ECO:0000256" key="2">
    <source>
        <dbReference type="SAM" id="SignalP"/>
    </source>
</evidence>
<sequence precursor="true">MKRTALATILVTAAAANAANTAPPTLDDLLGEPDPPAAQPDTTQPAAPENLEDAIQPESVAELFQNALYDMDMAARRLGRQSDTSSKTQTLQQDIIDKLDELIQQAQSSSSSSSQQQQQPAPRPAEQARPVPGQPQPAAGQPQPAATTEPQDPGTTSGTVGPVVDTSKPIEELRREWGNLPPRLRRELSESLSEPFSPSHRNQTEAYFRTLADFENQTTP</sequence>
<name>A0A518C0W9_9BACT</name>
<keyword evidence="2" id="KW-0732">Signal</keyword>
<dbReference type="Proteomes" id="UP000320386">
    <property type="component" value="Chromosome"/>
</dbReference>
<dbReference type="EMBL" id="CP036280">
    <property type="protein sequence ID" value="QDU72871.1"/>
    <property type="molecule type" value="Genomic_DNA"/>
</dbReference>
<organism evidence="3 4">
    <name type="scientific">Mucisphaera calidilacus</name>
    <dbReference type="NCBI Taxonomy" id="2527982"/>
    <lineage>
        <taxon>Bacteria</taxon>
        <taxon>Pseudomonadati</taxon>
        <taxon>Planctomycetota</taxon>
        <taxon>Phycisphaerae</taxon>
        <taxon>Phycisphaerales</taxon>
        <taxon>Phycisphaeraceae</taxon>
        <taxon>Mucisphaera</taxon>
    </lineage>
</organism>
<evidence type="ECO:0000256" key="1">
    <source>
        <dbReference type="SAM" id="MobiDB-lite"/>
    </source>
</evidence>
<gene>
    <name evidence="3" type="ORF">Pan265_27470</name>
</gene>
<protein>
    <submittedName>
        <fullName evidence="3">Uncharacterized protein</fullName>
    </submittedName>
</protein>
<feature type="compositionally biased region" description="Basic and acidic residues" evidence="1">
    <location>
        <begin position="168"/>
        <end position="177"/>
    </location>
</feature>
<feature type="region of interest" description="Disordered" evidence="1">
    <location>
        <begin position="20"/>
        <end position="58"/>
    </location>
</feature>
<feature type="compositionally biased region" description="Low complexity" evidence="1">
    <location>
        <begin position="104"/>
        <end position="153"/>
    </location>
</feature>
<keyword evidence="4" id="KW-1185">Reference proteome</keyword>
<feature type="chain" id="PRO_5021758409" evidence="2">
    <location>
        <begin position="19"/>
        <end position="220"/>
    </location>
</feature>